<feature type="domain" description="Glyoxalase-like" evidence="1">
    <location>
        <begin position="15"/>
        <end position="109"/>
    </location>
</feature>
<evidence type="ECO:0000313" key="2">
    <source>
        <dbReference type="EMBL" id="GAA4709508.1"/>
    </source>
</evidence>
<proteinExistence type="predicted"/>
<protein>
    <recommendedName>
        <fullName evidence="1">Glyoxalase-like domain-containing protein</fullName>
    </recommendedName>
</protein>
<evidence type="ECO:0000259" key="1">
    <source>
        <dbReference type="Pfam" id="PF18029"/>
    </source>
</evidence>
<accession>A0ABP8XNE9</accession>
<dbReference type="EMBL" id="BAABLO010000001">
    <property type="protein sequence ID" value="GAA4709508.1"/>
    <property type="molecule type" value="Genomic_DNA"/>
</dbReference>
<gene>
    <name evidence="2" type="ORF">GCM10025782_01930</name>
</gene>
<evidence type="ECO:0000313" key="3">
    <source>
        <dbReference type="Proteomes" id="UP001500556"/>
    </source>
</evidence>
<dbReference type="Gene3D" id="3.10.180.10">
    <property type="entry name" value="2,3-Dihydroxybiphenyl 1,2-Dioxygenase, domain 1"/>
    <property type="match status" value="2"/>
</dbReference>
<name>A0ABP8XNE9_9MICO</name>
<organism evidence="2 3">
    <name type="scientific">Pedococcus ginsenosidimutans</name>
    <dbReference type="NCBI Taxonomy" id="490570"/>
    <lineage>
        <taxon>Bacteria</taxon>
        <taxon>Bacillati</taxon>
        <taxon>Actinomycetota</taxon>
        <taxon>Actinomycetes</taxon>
        <taxon>Micrococcales</taxon>
        <taxon>Intrasporangiaceae</taxon>
        <taxon>Pedococcus</taxon>
    </lineage>
</organism>
<reference evidence="3" key="1">
    <citation type="journal article" date="2019" name="Int. J. Syst. Evol. Microbiol.">
        <title>The Global Catalogue of Microorganisms (GCM) 10K type strain sequencing project: providing services to taxonomists for standard genome sequencing and annotation.</title>
        <authorList>
            <consortium name="The Broad Institute Genomics Platform"/>
            <consortium name="The Broad Institute Genome Sequencing Center for Infectious Disease"/>
            <person name="Wu L."/>
            <person name="Ma J."/>
        </authorList>
    </citation>
    <scope>NUCLEOTIDE SEQUENCE [LARGE SCALE GENOMIC DNA]</scope>
    <source>
        <strain evidence="3">JCM 18961</strain>
    </source>
</reference>
<dbReference type="SUPFAM" id="SSF54593">
    <property type="entry name" value="Glyoxalase/Bleomycin resistance protein/Dihydroxybiphenyl dioxygenase"/>
    <property type="match status" value="1"/>
</dbReference>
<keyword evidence="3" id="KW-1185">Reference proteome</keyword>
<dbReference type="RefSeq" id="WP_345500521.1">
    <property type="nucleotide sequence ID" value="NZ_BAABLO010000001.1"/>
</dbReference>
<dbReference type="InterPro" id="IPR041581">
    <property type="entry name" value="Glyoxalase_6"/>
</dbReference>
<dbReference type="Proteomes" id="UP001500556">
    <property type="component" value="Unassembled WGS sequence"/>
</dbReference>
<comment type="caution">
    <text evidence="2">The sequence shown here is derived from an EMBL/GenBank/DDBJ whole genome shotgun (WGS) entry which is preliminary data.</text>
</comment>
<dbReference type="Pfam" id="PF18029">
    <property type="entry name" value="Glyoxalase_6"/>
    <property type="match status" value="2"/>
</dbReference>
<dbReference type="InterPro" id="IPR029068">
    <property type="entry name" value="Glyas_Bleomycin-R_OHBP_Dase"/>
</dbReference>
<sequence>MTVVWAWALLDLPEEGFDEQLAFWQQMTRTTLSPWRGEHDEFATLLPAAGDAWVKVQRTGGPAGVHVDLEVDDLDATRALAEGLGARVSQDLGSLFVCRSPGGFPFCLVAARPGGPSRQVRDGQPSLLDQVCLDIPADRYGAELDFWTRLTGWAQPSPHPDTSGLLPLVRPEGLPLRLLTQRLGEAGGEVKAHVDLACADRASETLVHESLGARLGPVHEGWTVMTAPRGLRYCLTERAPGTGLRP</sequence>
<feature type="domain" description="Glyoxalase-like" evidence="1">
    <location>
        <begin position="130"/>
        <end position="236"/>
    </location>
</feature>